<dbReference type="STRING" id="1121416.SAMN02745220_05166"/>
<sequence length="79" mass="8734">MFEDLKEKAVTWRAGNGYTEKGGVIVFFQGEVQGWCNALRDPQHWQPGCLAVDQFGLVYQAVGGNAQDGANSWQIMLSL</sequence>
<keyword evidence="2" id="KW-1185">Reference proteome</keyword>
<evidence type="ECO:0000313" key="2">
    <source>
        <dbReference type="Proteomes" id="UP000184603"/>
    </source>
</evidence>
<reference evidence="1 2" key="1">
    <citation type="submission" date="2016-12" db="EMBL/GenBank/DDBJ databases">
        <authorList>
            <person name="Song W.-J."/>
            <person name="Kurnit D.M."/>
        </authorList>
    </citation>
    <scope>NUCLEOTIDE SEQUENCE [LARGE SCALE GENOMIC DNA]</scope>
    <source>
        <strain evidence="1 2">DSM 18488</strain>
    </source>
</reference>
<dbReference type="AlphaFoldDB" id="A0A1M7YLK1"/>
<proteinExistence type="predicted"/>
<name>A0A1M7YLK1_9BACT</name>
<accession>A0A1M7YLK1</accession>
<dbReference type="Proteomes" id="UP000184603">
    <property type="component" value="Unassembled WGS sequence"/>
</dbReference>
<protein>
    <submittedName>
        <fullName evidence="1">Uncharacterized protein</fullName>
    </submittedName>
</protein>
<dbReference type="EMBL" id="FRFE01000058">
    <property type="protein sequence ID" value="SHO53500.1"/>
    <property type="molecule type" value="Genomic_DNA"/>
</dbReference>
<gene>
    <name evidence="1" type="ORF">SAMN02745220_05166</name>
</gene>
<evidence type="ECO:0000313" key="1">
    <source>
        <dbReference type="EMBL" id="SHO53500.1"/>
    </source>
</evidence>
<organism evidence="1 2">
    <name type="scientific">Desulfopila aestuarii DSM 18488</name>
    <dbReference type="NCBI Taxonomy" id="1121416"/>
    <lineage>
        <taxon>Bacteria</taxon>
        <taxon>Pseudomonadati</taxon>
        <taxon>Thermodesulfobacteriota</taxon>
        <taxon>Desulfobulbia</taxon>
        <taxon>Desulfobulbales</taxon>
        <taxon>Desulfocapsaceae</taxon>
        <taxon>Desulfopila</taxon>
    </lineage>
</organism>